<dbReference type="Gene3D" id="1.10.150.240">
    <property type="entry name" value="Putative phosphatase, domain 2"/>
    <property type="match status" value="1"/>
</dbReference>
<dbReference type="SFLD" id="SFLDG01129">
    <property type="entry name" value="C1.5:_HAD__Beta-PGM__Phosphata"/>
    <property type="match status" value="1"/>
</dbReference>
<dbReference type="CDD" id="cd02603">
    <property type="entry name" value="HAD_sEH-N_like"/>
    <property type="match status" value="1"/>
</dbReference>
<proteinExistence type="predicted"/>
<dbReference type="EC" id="3.1.3.-" evidence="1"/>
<keyword evidence="1" id="KW-0378">Hydrolase</keyword>
<organism evidence="1 2">
    <name type="scientific">Rubripirellula tenax</name>
    <dbReference type="NCBI Taxonomy" id="2528015"/>
    <lineage>
        <taxon>Bacteria</taxon>
        <taxon>Pseudomonadati</taxon>
        <taxon>Planctomycetota</taxon>
        <taxon>Planctomycetia</taxon>
        <taxon>Pirellulales</taxon>
        <taxon>Pirellulaceae</taxon>
        <taxon>Rubripirellula</taxon>
    </lineage>
</organism>
<reference evidence="1 2" key="1">
    <citation type="submission" date="2019-02" db="EMBL/GenBank/DDBJ databases">
        <title>Deep-cultivation of Planctomycetes and their phenomic and genomic characterization uncovers novel biology.</title>
        <authorList>
            <person name="Wiegand S."/>
            <person name="Jogler M."/>
            <person name="Boedeker C."/>
            <person name="Pinto D."/>
            <person name="Vollmers J."/>
            <person name="Rivas-Marin E."/>
            <person name="Kohn T."/>
            <person name="Peeters S.H."/>
            <person name="Heuer A."/>
            <person name="Rast P."/>
            <person name="Oberbeckmann S."/>
            <person name="Bunk B."/>
            <person name="Jeske O."/>
            <person name="Meyerdierks A."/>
            <person name="Storesund J.E."/>
            <person name="Kallscheuer N."/>
            <person name="Luecker S."/>
            <person name="Lage O.M."/>
            <person name="Pohl T."/>
            <person name="Merkel B.J."/>
            <person name="Hornburger P."/>
            <person name="Mueller R.-W."/>
            <person name="Bruemmer F."/>
            <person name="Labrenz M."/>
            <person name="Spormann A.M."/>
            <person name="Op Den Camp H."/>
            <person name="Overmann J."/>
            <person name="Amann R."/>
            <person name="Jetten M.S.M."/>
            <person name="Mascher T."/>
            <person name="Medema M.H."/>
            <person name="Devos D.P."/>
            <person name="Kaster A.-K."/>
            <person name="Ovreas L."/>
            <person name="Rohde M."/>
            <person name="Galperin M.Y."/>
            <person name="Jogler C."/>
        </authorList>
    </citation>
    <scope>NUCLEOTIDE SEQUENCE [LARGE SCALE GENOMIC DNA]</scope>
    <source>
        <strain evidence="1 2">Poly51</strain>
    </source>
</reference>
<comment type="caution">
    <text evidence="1">The sequence shown here is derived from an EMBL/GenBank/DDBJ whole genome shotgun (WGS) entry which is preliminary data.</text>
</comment>
<dbReference type="GO" id="GO:0016787">
    <property type="term" value="F:hydrolase activity"/>
    <property type="evidence" value="ECO:0007669"/>
    <property type="project" value="UniProtKB-KW"/>
</dbReference>
<name>A0A5C6EQ59_9BACT</name>
<sequence>MYFDLGNILLSFDFAVAHSNLAKLFGVSPANVKAAVFDSGLEDRFEHGEFTPEQFAQHVCKSIGVTGDPPPAGEVLDAISDMFTPIHPMLGIMDRVRCSGRRVGILSNTCHAHWDWVIRQNYDVMKADLEVTILSYEVGVMKPHPRIYEAAEKAAGVSPDQILFIDDKHENVDAAIARGWNARQCFGGPEAIAVLGEYGLLAD</sequence>
<dbReference type="InterPro" id="IPR006439">
    <property type="entry name" value="HAD-SF_hydro_IA"/>
</dbReference>
<dbReference type="SFLD" id="SFLDS00003">
    <property type="entry name" value="Haloacid_Dehalogenase"/>
    <property type="match status" value="1"/>
</dbReference>
<dbReference type="InterPro" id="IPR036412">
    <property type="entry name" value="HAD-like_sf"/>
</dbReference>
<dbReference type="Gene3D" id="3.40.50.1000">
    <property type="entry name" value="HAD superfamily/HAD-like"/>
    <property type="match status" value="1"/>
</dbReference>
<dbReference type="PRINTS" id="PR00413">
    <property type="entry name" value="HADHALOGNASE"/>
</dbReference>
<dbReference type="SUPFAM" id="SSF56784">
    <property type="entry name" value="HAD-like"/>
    <property type="match status" value="1"/>
</dbReference>
<accession>A0A5C6EQ59</accession>
<dbReference type="EMBL" id="SJPW01000005">
    <property type="protein sequence ID" value="TWU51048.1"/>
    <property type="molecule type" value="Genomic_DNA"/>
</dbReference>
<dbReference type="AlphaFoldDB" id="A0A5C6EQ59"/>
<gene>
    <name evidence="1" type="primary">yihX</name>
    <name evidence="1" type="ORF">Poly51_43420</name>
</gene>
<dbReference type="PANTHER" id="PTHR43611:SF3">
    <property type="entry name" value="FLAVIN MONONUCLEOTIDE HYDROLASE 1, CHLOROPLATIC"/>
    <property type="match status" value="1"/>
</dbReference>
<protein>
    <submittedName>
        <fullName evidence="1">Alpha-D-glucose-1-phosphate phosphatase YihX</fullName>
        <ecNumber evidence="1">3.1.3.-</ecNumber>
    </submittedName>
</protein>
<dbReference type="Pfam" id="PF00702">
    <property type="entry name" value="Hydrolase"/>
    <property type="match status" value="1"/>
</dbReference>
<evidence type="ECO:0000313" key="2">
    <source>
        <dbReference type="Proteomes" id="UP000318288"/>
    </source>
</evidence>
<keyword evidence="2" id="KW-1185">Reference proteome</keyword>
<evidence type="ECO:0000313" key="1">
    <source>
        <dbReference type="EMBL" id="TWU51048.1"/>
    </source>
</evidence>
<dbReference type="Proteomes" id="UP000318288">
    <property type="component" value="Unassembled WGS sequence"/>
</dbReference>
<dbReference type="NCBIfam" id="TIGR01509">
    <property type="entry name" value="HAD-SF-IA-v3"/>
    <property type="match status" value="1"/>
</dbReference>
<dbReference type="InterPro" id="IPR023214">
    <property type="entry name" value="HAD_sf"/>
</dbReference>
<dbReference type="InterPro" id="IPR023198">
    <property type="entry name" value="PGP-like_dom2"/>
</dbReference>
<dbReference type="PANTHER" id="PTHR43611">
    <property type="entry name" value="ALPHA-D-GLUCOSE 1-PHOSPHATE PHOSPHATASE"/>
    <property type="match status" value="1"/>
</dbReference>